<reference evidence="2 3" key="1">
    <citation type="submission" date="2019-10" db="EMBL/GenBank/DDBJ databases">
        <title>Whole genome shotgun sequence of Acrocarpospora corrugata NBRC 13972.</title>
        <authorList>
            <person name="Ichikawa N."/>
            <person name="Kimura A."/>
            <person name="Kitahashi Y."/>
            <person name="Komaki H."/>
            <person name="Oguchi A."/>
        </authorList>
    </citation>
    <scope>NUCLEOTIDE SEQUENCE [LARGE SCALE GENOMIC DNA]</scope>
    <source>
        <strain evidence="2 3">NBRC 13972</strain>
    </source>
</reference>
<dbReference type="GO" id="GO:0009239">
    <property type="term" value="P:enterobactin biosynthetic process"/>
    <property type="evidence" value="ECO:0007669"/>
    <property type="project" value="TreeGrafter"/>
</dbReference>
<evidence type="ECO:0000313" key="3">
    <source>
        <dbReference type="Proteomes" id="UP000334990"/>
    </source>
</evidence>
<evidence type="ECO:0000259" key="1">
    <source>
        <dbReference type="Pfam" id="PF00668"/>
    </source>
</evidence>
<feature type="domain" description="Condensation" evidence="1">
    <location>
        <begin position="42"/>
        <end position="334"/>
    </location>
</feature>
<dbReference type="Gene3D" id="3.30.559.30">
    <property type="entry name" value="Nonribosomal peptide synthetase, condensation domain"/>
    <property type="match status" value="1"/>
</dbReference>
<organism evidence="2 3">
    <name type="scientific">Acrocarpospora corrugata</name>
    <dbReference type="NCBI Taxonomy" id="35763"/>
    <lineage>
        <taxon>Bacteria</taxon>
        <taxon>Bacillati</taxon>
        <taxon>Actinomycetota</taxon>
        <taxon>Actinomycetes</taxon>
        <taxon>Streptosporangiales</taxon>
        <taxon>Streptosporangiaceae</taxon>
        <taxon>Acrocarpospora</taxon>
    </lineage>
</organism>
<dbReference type="PANTHER" id="PTHR45527:SF1">
    <property type="entry name" value="FATTY ACID SYNTHASE"/>
    <property type="match status" value="1"/>
</dbReference>
<dbReference type="PANTHER" id="PTHR45527">
    <property type="entry name" value="NONRIBOSOMAL PEPTIDE SYNTHETASE"/>
    <property type="match status" value="1"/>
</dbReference>
<dbReference type="InterPro" id="IPR023213">
    <property type="entry name" value="CAT-like_dom_sf"/>
</dbReference>
<dbReference type="Proteomes" id="UP000334990">
    <property type="component" value="Unassembled WGS sequence"/>
</dbReference>
<dbReference type="SUPFAM" id="SSF52777">
    <property type="entry name" value="CoA-dependent acyltransferases"/>
    <property type="match status" value="2"/>
</dbReference>
<evidence type="ECO:0000313" key="2">
    <source>
        <dbReference type="EMBL" id="GER98834.1"/>
    </source>
</evidence>
<comment type="caution">
    <text evidence="2">The sequence shown here is derived from an EMBL/GenBank/DDBJ whole genome shotgun (WGS) entry which is preliminary data.</text>
</comment>
<dbReference type="GO" id="GO:0009366">
    <property type="term" value="C:enterobactin synthetase complex"/>
    <property type="evidence" value="ECO:0007669"/>
    <property type="project" value="TreeGrafter"/>
</dbReference>
<dbReference type="GO" id="GO:0047527">
    <property type="term" value="F:2,3-dihydroxybenzoate-serine ligase activity"/>
    <property type="evidence" value="ECO:0007669"/>
    <property type="project" value="TreeGrafter"/>
</dbReference>
<dbReference type="Pfam" id="PF00668">
    <property type="entry name" value="Condensation"/>
    <property type="match status" value="1"/>
</dbReference>
<dbReference type="OrthoDB" id="3405520at2"/>
<dbReference type="Gene3D" id="3.30.559.10">
    <property type="entry name" value="Chloramphenicol acetyltransferase-like domain"/>
    <property type="match status" value="1"/>
</dbReference>
<name>A0A5M3VPW7_9ACTN</name>
<dbReference type="GO" id="GO:0043041">
    <property type="term" value="P:amino acid activation for nonribosomal peptide biosynthetic process"/>
    <property type="evidence" value="ECO:0007669"/>
    <property type="project" value="TreeGrafter"/>
</dbReference>
<dbReference type="InterPro" id="IPR001242">
    <property type="entry name" value="Condensation_dom"/>
</dbReference>
<dbReference type="GO" id="GO:0005829">
    <property type="term" value="C:cytosol"/>
    <property type="evidence" value="ECO:0007669"/>
    <property type="project" value="TreeGrafter"/>
</dbReference>
<dbReference type="RefSeq" id="WP_155335241.1">
    <property type="nucleotide sequence ID" value="NZ_BAAABN010000078.1"/>
</dbReference>
<dbReference type="GO" id="GO:0008610">
    <property type="term" value="P:lipid biosynthetic process"/>
    <property type="evidence" value="ECO:0007669"/>
    <property type="project" value="UniProtKB-ARBA"/>
</dbReference>
<accession>A0A5M3VPW7</accession>
<sequence length="457" mass="50307">MTERVRFTGGRAGRASLAWGQRAIWEAMREAGPANAHYFNIWRVLAMPRGRGPYTVDQVLSAVVALVGRHDSLRTRISADQDGRPFQIVSADGWVQTRVQAATEQEAEKAAEGLVLDLAARSFDLAEEWPLRIGLITCDDAVRQVGVVLCHTSADGYAADIVLRDLRQLLLRGSLTRPPSQQLLDLVAEQESGVGRNRSERALAHWEAGYRKIPPTMFPDLVAEPGSPRWSKALLESRALEDAVTIVAARHHMSTATVLLTAATSLIGTIVPHETCAITPIVHNRFRPETRDLVTTLSQLGLFTLTTDPDATLAETLETTQPEAMRAYRHAQYDQLAWDEMVARVSADREVKVYPSCCFNDLRPVDHSGLPDSSPGEDAVRTSVASSRIEWLPGVDHFNCDFCFFVTRQSGILSIGLSADTCRLPQSRIVGLLRAVEELVVESAFRDARPGELEVAP</sequence>
<dbReference type="AlphaFoldDB" id="A0A5M3VPW7"/>
<keyword evidence="3" id="KW-1185">Reference proteome</keyword>
<proteinExistence type="predicted"/>
<gene>
    <name evidence="2" type="ORF">Acor_08980</name>
</gene>
<dbReference type="GO" id="GO:0031177">
    <property type="term" value="F:phosphopantetheine binding"/>
    <property type="evidence" value="ECO:0007669"/>
    <property type="project" value="TreeGrafter"/>
</dbReference>
<protein>
    <recommendedName>
        <fullName evidence="1">Condensation domain-containing protein</fullName>
    </recommendedName>
</protein>
<dbReference type="EMBL" id="BLAD01000037">
    <property type="protein sequence ID" value="GER98834.1"/>
    <property type="molecule type" value="Genomic_DNA"/>
</dbReference>